<gene>
    <name evidence="3" type="ORF">GCM10009118_21730</name>
</gene>
<dbReference type="Gene3D" id="1.20.1640.10">
    <property type="entry name" value="Multidrug efflux transporter AcrB transmembrane domain"/>
    <property type="match status" value="2"/>
</dbReference>
<keyword evidence="1" id="KW-0812">Transmembrane</keyword>
<dbReference type="Pfam" id="PF00873">
    <property type="entry name" value="ACR_tran"/>
    <property type="match status" value="1"/>
</dbReference>
<feature type="transmembrane region" description="Helical" evidence="1">
    <location>
        <begin position="531"/>
        <end position="553"/>
    </location>
</feature>
<dbReference type="EMBL" id="BAAAFH010000011">
    <property type="protein sequence ID" value="GAA0875764.1"/>
    <property type="molecule type" value="Genomic_DNA"/>
</dbReference>
<dbReference type="PROSITE" id="PS50156">
    <property type="entry name" value="SSD"/>
    <property type="match status" value="1"/>
</dbReference>
<dbReference type="RefSeq" id="WP_343787590.1">
    <property type="nucleotide sequence ID" value="NZ_BAAAFH010000011.1"/>
</dbReference>
<feature type="transmembrane region" description="Helical" evidence="1">
    <location>
        <begin position="333"/>
        <end position="353"/>
    </location>
</feature>
<feature type="domain" description="SSD" evidence="2">
    <location>
        <begin position="359"/>
        <end position="488"/>
    </location>
</feature>
<feature type="transmembrane region" description="Helical" evidence="1">
    <location>
        <begin position="386"/>
        <end position="411"/>
    </location>
</feature>
<dbReference type="Gene3D" id="3.30.70.1430">
    <property type="entry name" value="Multidrug efflux transporter AcrB pore domain"/>
    <property type="match status" value="2"/>
</dbReference>
<dbReference type="InterPro" id="IPR001036">
    <property type="entry name" value="Acrflvin-R"/>
</dbReference>
<reference evidence="3 4" key="1">
    <citation type="journal article" date="2019" name="Int. J. Syst. Evol. Microbiol.">
        <title>The Global Catalogue of Microorganisms (GCM) 10K type strain sequencing project: providing services to taxonomists for standard genome sequencing and annotation.</title>
        <authorList>
            <consortium name="The Broad Institute Genomics Platform"/>
            <consortium name="The Broad Institute Genome Sequencing Center for Infectious Disease"/>
            <person name="Wu L."/>
            <person name="Ma J."/>
        </authorList>
    </citation>
    <scope>NUCLEOTIDE SEQUENCE [LARGE SCALE GENOMIC DNA]</scope>
    <source>
        <strain evidence="3 4">JCM 16083</strain>
    </source>
</reference>
<keyword evidence="1" id="KW-0472">Membrane</keyword>
<feature type="transmembrane region" description="Helical" evidence="1">
    <location>
        <begin position="961"/>
        <end position="980"/>
    </location>
</feature>
<name>A0ABN1MSC9_9FLAO</name>
<dbReference type="InterPro" id="IPR027463">
    <property type="entry name" value="AcrB_DN_DC_subdom"/>
</dbReference>
<dbReference type="InterPro" id="IPR000731">
    <property type="entry name" value="SSD"/>
</dbReference>
<dbReference type="Gene3D" id="3.30.2090.10">
    <property type="entry name" value="Multidrug efflux transporter AcrB TolC docking domain, DN and DC subdomains"/>
    <property type="match status" value="2"/>
</dbReference>
<feature type="transmembrane region" description="Helical" evidence="1">
    <location>
        <begin position="360"/>
        <end position="380"/>
    </location>
</feature>
<dbReference type="PRINTS" id="PR00702">
    <property type="entry name" value="ACRIFLAVINRP"/>
</dbReference>
<comment type="caution">
    <text evidence="3">The sequence shown here is derived from an EMBL/GenBank/DDBJ whole genome shotgun (WGS) entry which is preliminary data.</text>
</comment>
<proteinExistence type="predicted"/>
<dbReference type="SUPFAM" id="SSF82714">
    <property type="entry name" value="Multidrug efflux transporter AcrB TolC docking domain, DN and DC subdomains"/>
    <property type="match status" value="2"/>
</dbReference>
<dbReference type="SUPFAM" id="SSF82693">
    <property type="entry name" value="Multidrug efflux transporter AcrB pore domain, PN1, PN2, PC1 and PC2 subdomains"/>
    <property type="match status" value="3"/>
</dbReference>
<accession>A0ABN1MSC9</accession>
<feature type="transmembrane region" description="Helical" evidence="1">
    <location>
        <begin position="915"/>
        <end position="940"/>
    </location>
</feature>
<dbReference type="Proteomes" id="UP001501126">
    <property type="component" value="Unassembled WGS sequence"/>
</dbReference>
<evidence type="ECO:0000256" key="1">
    <source>
        <dbReference type="SAM" id="Phobius"/>
    </source>
</evidence>
<dbReference type="SUPFAM" id="SSF82866">
    <property type="entry name" value="Multidrug efflux transporter AcrB transmembrane domain"/>
    <property type="match status" value="2"/>
</dbReference>
<feature type="transmembrane region" description="Helical" evidence="1">
    <location>
        <begin position="889"/>
        <end position="909"/>
    </location>
</feature>
<dbReference type="Gene3D" id="3.30.70.1440">
    <property type="entry name" value="Multidrug efflux transporter AcrB pore domain"/>
    <property type="match status" value="1"/>
</dbReference>
<dbReference type="PANTHER" id="PTHR32063:SF0">
    <property type="entry name" value="SWARMING MOTILITY PROTEIN SWRC"/>
    <property type="match status" value="1"/>
</dbReference>
<feature type="transmembrane region" description="Helical" evidence="1">
    <location>
        <begin position="859"/>
        <end position="882"/>
    </location>
</feature>
<sequence>MKITKTSIKRPTLVAVLFILLIGVGAFSYTKLNYELIPDMSVPVLTVTTVYPGAAPYEVENSVTKEIEDALSTVEGLDRISSKSLESVSIVTVELRQNIDVDQALQEAQRKINAMINDLPDDAELPSLGKFDINDLPIMRLGVAAEMSGTELYDLVDKKIQPQLAKIPGVAQVNLLGGQPREIKINIDRNKLETYNLSLLQISQVIQNANMDFPTGKIKSGESETLIRLAGKYTSLEQMRALIIGTTQDGSKIYLSDIAEIQDSQKDEEIISRVNGENAIGLSIQKQGDANAVELSAEAKKIMENLEKEYAGDKLKFSIASDSSDFTLEAADAVIHDLLFAIVLVALVMLLFLHSIRNAVIVMVAVPASIISTFTVMMLLGFSLNLMTLLALSLVVGILVDDAIVVIENIYRHMEMGKNKFQAAYDGIREIGVTVISITLVIVAVFVPISLTGGLIGNLLRQFSLTVAVSTLLSLLVAFTLIPLLASRFSKISHIKNKGFIGKTITAFENVIKGFENAMSGALKWSFNHKIIVLGTTLVLFVSSFALVKFGFIGSEFVSAGDRGEFTMEVELPKNATLRQTNLLSQEVENYISELPDVQRVTTTVGQSSGSMTTTSTPYLAEINVQLVPAEERTISTQVFSRRLQIELQENLAGAKFKAVPVSLIGTGSEAPIQVILSGTDLDSLAATAASVQQLISNVPGAVEVESTIEGGNPEVKVEVNREKMTNLGLSLEMVGATMRTAFNGVQETKYRDGDNEYDISIQLDAFDRKNVEDIANLTLMNTKGEQVRLEQFASIIESSGPTELNRRDKVPTVTVSAQVLGRPVGTVGEEIQTRLGEMDLPTGVGYSMGGDLENQSEAFGGLLLALLASLVLVYLIMVALYNSYAYPLVVMFSLPLAVIGALLALALTQNALSIFSLLGMIMLIGLVAKNAILVVDFANQLKAAGLSVKEALVKATQVRIRPILMTTLAMVIGMLPIALASGAGAEWKNGLAWVLIGGLTSSMFLTLIVVPVVYYIFDRVMAKFGWDKEVQIVLEETPENELNTEVEETIRSQAEVVA</sequence>
<dbReference type="PANTHER" id="PTHR32063">
    <property type="match status" value="1"/>
</dbReference>
<protein>
    <submittedName>
        <fullName evidence="3">Efflux RND transporter permease subunit</fullName>
    </submittedName>
</protein>
<feature type="transmembrane region" description="Helical" evidence="1">
    <location>
        <begin position="463"/>
        <end position="486"/>
    </location>
</feature>
<evidence type="ECO:0000259" key="2">
    <source>
        <dbReference type="PROSITE" id="PS50156"/>
    </source>
</evidence>
<evidence type="ECO:0000313" key="4">
    <source>
        <dbReference type="Proteomes" id="UP001501126"/>
    </source>
</evidence>
<organism evidence="3 4">
    <name type="scientific">Wandonia haliotis</name>
    <dbReference type="NCBI Taxonomy" id="574963"/>
    <lineage>
        <taxon>Bacteria</taxon>
        <taxon>Pseudomonadati</taxon>
        <taxon>Bacteroidota</taxon>
        <taxon>Flavobacteriia</taxon>
        <taxon>Flavobacteriales</taxon>
        <taxon>Crocinitomicaceae</taxon>
        <taxon>Wandonia</taxon>
    </lineage>
</organism>
<feature type="transmembrane region" description="Helical" evidence="1">
    <location>
        <begin position="431"/>
        <end position="451"/>
    </location>
</feature>
<dbReference type="Gene3D" id="3.30.70.1320">
    <property type="entry name" value="Multidrug efflux transporter AcrB pore domain like"/>
    <property type="match status" value="1"/>
</dbReference>
<keyword evidence="1" id="KW-1133">Transmembrane helix</keyword>
<evidence type="ECO:0000313" key="3">
    <source>
        <dbReference type="EMBL" id="GAA0875764.1"/>
    </source>
</evidence>
<feature type="transmembrane region" description="Helical" evidence="1">
    <location>
        <begin position="992"/>
        <end position="1018"/>
    </location>
</feature>
<keyword evidence="4" id="KW-1185">Reference proteome</keyword>